<keyword evidence="1" id="KW-1133">Transmembrane helix</keyword>
<dbReference type="GO" id="GO:0003677">
    <property type="term" value="F:DNA binding"/>
    <property type="evidence" value="ECO:0007669"/>
    <property type="project" value="InterPro"/>
</dbReference>
<comment type="caution">
    <text evidence="3">The sequence shown here is derived from an EMBL/GenBank/DDBJ whole genome shotgun (WGS) entry which is preliminary data.</text>
</comment>
<gene>
    <name evidence="3" type="ORF">RJ41_14800</name>
</gene>
<dbReference type="RefSeq" id="WP_039222446.1">
    <property type="nucleotide sequence ID" value="NZ_JWLW01000056.1"/>
</dbReference>
<name>A0A0B3XZA5_9ALTE</name>
<dbReference type="SUPFAM" id="SSF46894">
    <property type="entry name" value="C-terminal effector domain of the bipartite response regulators"/>
    <property type="match status" value="1"/>
</dbReference>
<evidence type="ECO:0000313" key="4">
    <source>
        <dbReference type="Proteomes" id="UP000031197"/>
    </source>
</evidence>
<dbReference type="PRINTS" id="PR00038">
    <property type="entry name" value="HTHLUXR"/>
</dbReference>
<reference evidence="3 4" key="1">
    <citation type="submission" date="2014-12" db="EMBL/GenBank/DDBJ databases">
        <title>Genome sequencing of Alteromonas marina AD001.</title>
        <authorList>
            <person name="Adrian T.G.S."/>
            <person name="Chan K.G."/>
        </authorList>
    </citation>
    <scope>NUCLEOTIDE SEQUENCE [LARGE SCALE GENOMIC DNA]</scope>
    <source>
        <strain evidence="3 4">AD001</strain>
    </source>
</reference>
<feature type="transmembrane region" description="Helical" evidence="1">
    <location>
        <begin position="38"/>
        <end position="53"/>
    </location>
</feature>
<dbReference type="Proteomes" id="UP000031197">
    <property type="component" value="Unassembled WGS sequence"/>
</dbReference>
<sequence>MKDKVITSLLLLIMFLNFRDVMVDLSLNVPTSHIIEESMIVLLAGLMAVYLIFDMRRRTRKTKLLLAELNTANARLSSMNNKLRNVKAQYLHEVENQFNDWSLTPSEKEVALFMLKGLSTQEIAAARNTKEKTVRQQASAVYAKSQLDGRYALAAWFFEDILQQEDKAA</sequence>
<keyword evidence="4" id="KW-1185">Reference proteome</keyword>
<dbReference type="SMART" id="SM00421">
    <property type="entry name" value="HTH_LUXR"/>
    <property type="match status" value="1"/>
</dbReference>
<keyword evidence="1" id="KW-0812">Transmembrane</keyword>
<organism evidence="3 4">
    <name type="scientific">Alteromonas marina</name>
    <dbReference type="NCBI Taxonomy" id="203795"/>
    <lineage>
        <taxon>Bacteria</taxon>
        <taxon>Pseudomonadati</taxon>
        <taxon>Pseudomonadota</taxon>
        <taxon>Gammaproteobacteria</taxon>
        <taxon>Alteromonadales</taxon>
        <taxon>Alteromonadaceae</taxon>
        <taxon>Alteromonas/Salinimonas group</taxon>
        <taxon>Alteromonas</taxon>
    </lineage>
</organism>
<protein>
    <submittedName>
        <fullName evidence="3">LuxR family transcriptional regulator</fullName>
    </submittedName>
</protein>
<dbReference type="Gene3D" id="1.10.10.10">
    <property type="entry name" value="Winged helix-like DNA-binding domain superfamily/Winged helix DNA-binding domain"/>
    <property type="match status" value="1"/>
</dbReference>
<proteinExistence type="predicted"/>
<dbReference type="EMBL" id="JWLW01000056">
    <property type="protein sequence ID" value="KHT46335.1"/>
    <property type="molecule type" value="Genomic_DNA"/>
</dbReference>
<dbReference type="OrthoDB" id="8277135at2"/>
<dbReference type="InterPro" id="IPR016032">
    <property type="entry name" value="Sig_transdc_resp-reg_C-effctor"/>
</dbReference>
<evidence type="ECO:0000256" key="1">
    <source>
        <dbReference type="SAM" id="Phobius"/>
    </source>
</evidence>
<feature type="domain" description="HTH luxR-type" evidence="2">
    <location>
        <begin position="100"/>
        <end position="157"/>
    </location>
</feature>
<evidence type="ECO:0000313" key="3">
    <source>
        <dbReference type="EMBL" id="KHT46335.1"/>
    </source>
</evidence>
<keyword evidence="1" id="KW-0472">Membrane</keyword>
<accession>A0A0B3XZA5</accession>
<dbReference type="Pfam" id="PF00196">
    <property type="entry name" value="GerE"/>
    <property type="match status" value="1"/>
</dbReference>
<dbReference type="InterPro" id="IPR000792">
    <property type="entry name" value="Tscrpt_reg_LuxR_C"/>
</dbReference>
<dbReference type="AlphaFoldDB" id="A0A0B3XZA5"/>
<dbReference type="InterPro" id="IPR036388">
    <property type="entry name" value="WH-like_DNA-bd_sf"/>
</dbReference>
<evidence type="ECO:0000259" key="2">
    <source>
        <dbReference type="SMART" id="SM00421"/>
    </source>
</evidence>
<dbReference type="GO" id="GO:0006355">
    <property type="term" value="P:regulation of DNA-templated transcription"/>
    <property type="evidence" value="ECO:0007669"/>
    <property type="project" value="InterPro"/>
</dbReference>